<dbReference type="Gene3D" id="3.10.450.50">
    <property type="match status" value="1"/>
</dbReference>
<protein>
    <recommendedName>
        <fullName evidence="2">SnoaL-like domain-containing protein</fullName>
    </recommendedName>
</protein>
<evidence type="ECO:0000313" key="3">
    <source>
        <dbReference type="EMBL" id="GAA4555777.1"/>
    </source>
</evidence>
<accession>A0ABP8S0I5</accession>
<dbReference type="EMBL" id="BAABGT010000094">
    <property type="protein sequence ID" value="GAA4555777.1"/>
    <property type="molecule type" value="Genomic_DNA"/>
</dbReference>
<reference evidence="4" key="1">
    <citation type="journal article" date="2019" name="Int. J. Syst. Evol. Microbiol.">
        <title>The Global Catalogue of Microorganisms (GCM) 10K type strain sequencing project: providing services to taxonomists for standard genome sequencing and annotation.</title>
        <authorList>
            <consortium name="The Broad Institute Genomics Platform"/>
            <consortium name="The Broad Institute Genome Sequencing Center for Infectious Disease"/>
            <person name="Wu L."/>
            <person name="Ma J."/>
        </authorList>
    </citation>
    <scope>NUCLEOTIDE SEQUENCE [LARGE SCALE GENOMIC DNA]</scope>
    <source>
        <strain evidence="4">JCM 17906</strain>
    </source>
</reference>
<evidence type="ECO:0000259" key="2">
    <source>
        <dbReference type="Pfam" id="PF12680"/>
    </source>
</evidence>
<feature type="compositionally biased region" description="Low complexity" evidence="1">
    <location>
        <begin position="10"/>
        <end position="20"/>
    </location>
</feature>
<dbReference type="InterPro" id="IPR032710">
    <property type="entry name" value="NTF2-like_dom_sf"/>
</dbReference>
<evidence type="ECO:0000256" key="1">
    <source>
        <dbReference type="SAM" id="MobiDB-lite"/>
    </source>
</evidence>
<dbReference type="Proteomes" id="UP001501598">
    <property type="component" value="Unassembled WGS sequence"/>
</dbReference>
<comment type="caution">
    <text evidence="3">The sequence shown here is derived from an EMBL/GenBank/DDBJ whole genome shotgun (WGS) entry which is preliminary data.</text>
</comment>
<evidence type="ECO:0000313" key="4">
    <source>
        <dbReference type="Proteomes" id="UP001501598"/>
    </source>
</evidence>
<dbReference type="InterPro" id="IPR037401">
    <property type="entry name" value="SnoaL-like"/>
</dbReference>
<dbReference type="SUPFAM" id="SSF54427">
    <property type="entry name" value="NTF2-like"/>
    <property type="match status" value="1"/>
</dbReference>
<dbReference type="Pfam" id="PF12680">
    <property type="entry name" value="SnoaL_2"/>
    <property type="match status" value="1"/>
</dbReference>
<sequence>MPRIRPYDLRPSGSAAAPGAAVSCRAPAPWSDGAMSTDRPAAFRAAVERGDADAAADLFAADAVFHSPVVHRPYEGREAIRTILRAVVQVFEDFRYTAEFAGDAGHVLWFHTRVGERELDGVDILRDGPDGLVELTVMVRPYSAATELRARMAALLQGG</sequence>
<dbReference type="PROSITE" id="PS51257">
    <property type="entry name" value="PROKAR_LIPOPROTEIN"/>
    <property type="match status" value="1"/>
</dbReference>
<feature type="region of interest" description="Disordered" evidence="1">
    <location>
        <begin position="1"/>
        <end position="20"/>
    </location>
</feature>
<organism evidence="3 4">
    <name type="scientific">Pseudonocardia xishanensis</name>
    <dbReference type="NCBI Taxonomy" id="630995"/>
    <lineage>
        <taxon>Bacteria</taxon>
        <taxon>Bacillati</taxon>
        <taxon>Actinomycetota</taxon>
        <taxon>Actinomycetes</taxon>
        <taxon>Pseudonocardiales</taxon>
        <taxon>Pseudonocardiaceae</taxon>
        <taxon>Pseudonocardia</taxon>
    </lineage>
</organism>
<feature type="domain" description="SnoaL-like" evidence="2">
    <location>
        <begin position="42"/>
        <end position="124"/>
    </location>
</feature>
<gene>
    <name evidence="3" type="ORF">GCM10023175_56650</name>
</gene>
<proteinExistence type="predicted"/>
<keyword evidence="4" id="KW-1185">Reference proteome</keyword>
<name>A0ABP8S0I5_9PSEU</name>